<dbReference type="InterPro" id="IPR052895">
    <property type="entry name" value="HetReg/Transcr_Mod"/>
</dbReference>
<accession>A0AAD9HBV4</accession>
<evidence type="ECO:0000313" key="1">
    <source>
        <dbReference type="EMBL" id="KAK2025087.1"/>
    </source>
</evidence>
<dbReference type="EMBL" id="MU842946">
    <property type="protein sequence ID" value="KAK2025087.1"/>
    <property type="molecule type" value="Genomic_DNA"/>
</dbReference>
<dbReference type="Pfam" id="PF26639">
    <property type="entry name" value="Het-6_barrel"/>
    <property type="match status" value="1"/>
</dbReference>
<protein>
    <recommendedName>
        <fullName evidence="3">Heterokaryon incompatibility protein</fullName>
    </recommendedName>
</protein>
<proteinExistence type="predicted"/>
<sequence length="134" mass="14667">MGLANASVGEKIVVDYAKPVEDLYEEASRYLIFEEGNLSVLSNQTASMTRNSTDAGSKAYHEFTLSWGANVRDVIVVLSGGDVPFVLRPTQDAYILIGECYVEGIMYGEMVKAQMKTPPGGEQQGIKGEVFHIR</sequence>
<gene>
    <name evidence="1" type="ORF">LX32DRAFT_666255</name>
</gene>
<keyword evidence="2" id="KW-1185">Reference proteome</keyword>
<dbReference type="PANTHER" id="PTHR24148">
    <property type="entry name" value="ANKYRIN REPEAT DOMAIN-CONTAINING PROTEIN 39 HOMOLOG-RELATED"/>
    <property type="match status" value="1"/>
</dbReference>
<comment type="caution">
    <text evidence="1">The sequence shown here is derived from an EMBL/GenBank/DDBJ whole genome shotgun (WGS) entry which is preliminary data.</text>
</comment>
<reference evidence="1" key="1">
    <citation type="submission" date="2021-06" db="EMBL/GenBank/DDBJ databases">
        <title>Comparative genomics, transcriptomics and evolutionary studies reveal genomic signatures of adaptation to plant cell wall in hemibiotrophic fungi.</title>
        <authorList>
            <consortium name="DOE Joint Genome Institute"/>
            <person name="Baroncelli R."/>
            <person name="Diaz J.F."/>
            <person name="Benocci T."/>
            <person name="Peng M."/>
            <person name="Battaglia E."/>
            <person name="Haridas S."/>
            <person name="Andreopoulos W."/>
            <person name="Labutti K."/>
            <person name="Pangilinan J."/>
            <person name="Floch G.L."/>
            <person name="Makela M.R."/>
            <person name="Henrissat B."/>
            <person name="Grigoriev I.V."/>
            <person name="Crouch J.A."/>
            <person name="De Vries R.P."/>
            <person name="Sukno S.A."/>
            <person name="Thon M.R."/>
        </authorList>
    </citation>
    <scope>NUCLEOTIDE SEQUENCE</scope>
    <source>
        <strain evidence="1">MAFF235873</strain>
    </source>
</reference>
<dbReference type="Proteomes" id="UP001232148">
    <property type="component" value="Unassembled WGS sequence"/>
</dbReference>
<organism evidence="1 2">
    <name type="scientific">Colletotrichum zoysiae</name>
    <dbReference type="NCBI Taxonomy" id="1216348"/>
    <lineage>
        <taxon>Eukaryota</taxon>
        <taxon>Fungi</taxon>
        <taxon>Dikarya</taxon>
        <taxon>Ascomycota</taxon>
        <taxon>Pezizomycotina</taxon>
        <taxon>Sordariomycetes</taxon>
        <taxon>Hypocreomycetidae</taxon>
        <taxon>Glomerellales</taxon>
        <taxon>Glomerellaceae</taxon>
        <taxon>Colletotrichum</taxon>
        <taxon>Colletotrichum graminicola species complex</taxon>
    </lineage>
</organism>
<name>A0AAD9HBV4_9PEZI</name>
<dbReference type="PANTHER" id="PTHR24148:SF80">
    <property type="entry name" value="HETEROKARYON INCOMPATIBILITY DOMAIN-CONTAINING PROTEIN"/>
    <property type="match status" value="1"/>
</dbReference>
<evidence type="ECO:0000313" key="2">
    <source>
        <dbReference type="Proteomes" id="UP001232148"/>
    </source>
</evidence>
<evidence type="ECO:0008006" key="3">
    <source>
        <dbReference type="Google" id="ProtNLM"/>
    </source>
</evidence>
<dbReference type="AlphaFoldDB" id="A0AAD9HBV4"/>